<protein>
    <submittedName>
        <fullName evidence="1">Uncharacterized protein</fullName>
    </submittedName>
</protein>
<organism evidence="1 2">
    <name type="scientific">Diversispora epigaea</name>
    <dbReference type="NCBI Taxonomy" id="1348612"/>
    <lineage>
        <taxon>Eukaryota</taxon>
        <taxon>Fungi</taxon>
        <taxon>Fungi incertae sedis</taxon>
        <taxon>Mucoromycota</taxon>
        <taxon>Glomeromycotina</taxon>
        <taxon>Glomeromycetes</taxon>
        <taxon>Diversisporales</taxon>
        <taxon>Diversisporaceae</taxon>
        <taxon>Diversispora</taxon>
    </lineage>
</organism>
<gene>
    <name evidence="1" type="ORF">Glove_709g81</name>
</gene>
<evidence type="ECO:0000313" key="1">
    <source>
        <dbReference type="EMBL" id="RHZ44824.1"/>
    </source>
</evidence>
<dbReference type="AlphaFoldDB" id="A0A397G4N4"/>
<dbReference type="Proteomes" id="UP000266861">
    <property type="component" value="Unassembled WGS sequence"/>
</dbReference>
<reference evidence="1 2" key="1">
    <citation type="submission" date="2018-08" db="EMBL/GenBank/DDBJ databases">
        <title>Genome and evolution of the arbuscular mycorrhizal fungus Diversispora epigaea (formerly Glomus versiforme) and its bacterial endosymbionts.</title>
        <authorList>
            <person name="Sun X."/>
            <person name="Fei Z."/>
            <person name="Harrison M."/>
        </authorList>
    </citation>
    <scope>NUCLEOTIDE SEQUENCE [LARGE SCALE GENOMIC DNA]</scope>
    <source>
        <strain evidence="1 2">IT104</strain>
    </source>
</reference>
<evidence type="ECO:0000313" key="2">
    <source>
        <dbReference type="Proteomes" id="UP000266861"/>
    </source>
</evidence>
<keyword evidence="2" id="KW-1185">Reference proteome</keyword>
<dbReference type="EMBL" id="PQFF01000565">
    <property type="protein sequence ID" value="RHZ44824.1"/>
    <property type="molecule type" value="Genomic_DNA"/>
</dbReference>
<sequence>MLENNNKVSKKGKIDNCFSIHNTTPQTNVSTVNLNSNDLNISFVVYEKFNEGDKDNECNICVGEGEKLNTIVRMPNT</sequence>
<accession>A0A397G4N4</accession>
<comment type="caution">
    <text evidence="1">The sequence shown here is derived from an EMBL/GenBank/DDBJ whole genome shotgun (WGS) entry which is preliminary data.</text>
</comment>
<name>A0A397G4N4_9GLOM</name>
<proteinExistence type="predicted"/>